<dbReference type="SUPFAM" id="SSF101262">
    <property type="entry name" value="Methenyltetrahydrofolate cyclohydrolase-like"/>
    <property type="match status" value="1"/>
</dbReference>
<dbReference type="Gene3D" id="1.20.120.680">
    <property type="entry name" value="Formiminotetrahydrofolate cyclodeaminase monomer, up-and-down helical bundle"/>
    <property type="match status" value="1"/>
</dbReference>
<feature type="domain" description="Cyclodeaminase/cyclohydrolase" evidence="1">
    <location>
        <begin position="17"/>
        <end position="190"/>
    </location>
</feature>
<dbReference type="InterPro" id="IPR007044">
    <property type="entry name" value="Cyclodeamin/CycHdrlase"/>
</dbReference>
<dbReference type="Pfam" id="PF04961">
    <property type="entry name" value="FTCD_C"/>
    <property type="match status" value="1"/>
</dbReference>
<keyword evidence="3" id="KW-1185">Reference proteome</keyword>
<name>A0ABU1IWH6_9BACL</name>
<protein>
    <submittedName>
        <fullName evidence="2">Formiminotetrahydrofolate cyclodeaminase</fullName>
    </submittedName>
</protein>
<evidence type="ECO:0000313" key="3">
    <source>
        <dbReference type="Proteomes" id="UP001185028"/>
    </source>
</evidence>
<dbReference type="Proteomes" id="UP001185028">
    <property type="component" value="Unassembled WGS sequence"/>
</dbReference>
<sequence>MKVEQAELNTVSWDEPLRRIMEQLARSEPTPGGGSVASIVAALGAAMTSMTANFSQGEGYEQIQQHVAQALQDMEYISTACEWLMAEDIEAFGQYIEALSLPKLTPEQQEERRLTIYETRIQSIDTPLRLMECCLYGMYSAAPLIEVCNRTVLSDIGIGIILFEAAAHSSLLTVNINLVTLKDDDLKQAYAGHSRVLMNKITDRKMELLDQVQRRIHEDA</sequence>
<dbReference type="InterPro" id="IPR036178">
    <property type="entry name" value="Formintransfe-cycloase-like_sf"/>
</dbReference>
<comment type="caution">
    <text evidence="2">The sequence shown here is derived from an EMBL/GenBank/DDBJ whole genome shotgun (WGS) entry which is preliminary data.</text>
</comment>
<reference evidence="2 3" key="1">
    <citation type="submission" date="2023-07" db="EMBL/GenBank/DDBJ databases">
        <title>Genomic Encyclopedia of Type Strains, Phase IV (KMG-IV): sequencing the most valuable type-strain genomes for metagenomic binning, comparative biology and taxonomic classification.</title>
        <authorList>
            <person name="Goeker M."/>
        </authorList>
    </citation>
    <scope>NUCLEOTIDE SEQUENCE [LARGE SCALE GENOMIC DNA]</scope>
    <source>
        <strain evidence="2 3">DSM 22170</strain>
    </source>
</reference>
<accession>A0ABU1IWH6</accession>
<dbReference type="EMBL" id="JAVDQH010000004">
    <property type="protein sequence ID" value="MDR6243595.1"/>
    <property type="molecule type" value="Genomic_DNA"/>
</dbReference>
<organism evidence="2 3">
    <name type="scientific">Paenibacillus hunanensis</name>
    <dbReference type="NCBI Taxonomy" id="539262"/>
    <lineage>
        <taxon>Bacteria</taxon>
        <taxon>Bacillati</taxon>
        <taxon>Bacillota</taxon>
        <taxon>Bacilli</taxon>
        <taxon>Bacillales</taxon>
        <taxon>Paenibacillaceae</taxon>
        <taxon>Paenibacillus</taxon>
    </lineage>
</organism>
<gene>
    <name evidence="2" type="ORF">JOC58_001482</name>
</gene>
<proteinExistence type="predicted"/>
<evidence type="ECO:0000259" key="1">
    <source>
        <dbReference type="Pfam" id="PF04961"/>
    </source>
</evidence>
<evidence type="ECO:0000313" key="2">
    <source>
        <dbReference type="EMBL" id="MDR6243595.1"/>
    </source>
</evidence>
<dbReference type="RefSeq" id="WP_188773769.1">
    <property type="nucleotide sequence ID" value="NZ_BMMB01000001.1"/>
</dbReference>